<dbReference type="InterPro" id="IPR028082">
    <property type="entry name" value="Peripla_BP_I"/>
</dbReference>
<dbReference type="EC" id="4.1.1.76" evidence="1"/>
<keyword evidence="1" id="KW-0456">Lyase</keyword>
<dbReference type="SUPFAM" id="SSF53822">
    <property type="entry name" value="Periplasmic binding protein-like I"/>
    <property type="match status" value="1"/>
</dbReference>
<keyword evidence="2" id="KW-1185">Reference proteome</keyword>
<dbReference type="Gene3D" id="3.40.50.12500">
    <property type="match status" value="1"/>
</dbReference>
<dbReference type="RefSeq" id="WP_085828426.1">
    <property type="nucleotide sequence ID" value="NZ_FWFJ01000051.1"/>
</dbReference>
<dbReference type="PANTHER" id="PTHR40267:SF1">
    <property type="entry name" value="BLR3294 PROTEIN"/>
    <property type="match status" value="1"/>
</dbReference>
<organism evidence="1 2">
    <name type="scientific">Roseovarius gaetbuli</name>
    <dbReference type="NCBI Taxonomy" id="1356575"/>
    <lineage>
        <taxon>Bacteria</taxon>
        <taxon>Pseudomonadati</taxon>
        <taxon>Pseudomonadota</taxon>
        <taxon>Alphaproteobacteria</taxon>
        <taxon>Rhodobacterales</taxon>
        <taxon>Roseobacteraceae</taxon>
        <taxon>Roseovarius</taxon>
    </lineage>
</organism>
<name>A0A1X7A6W8_9RHOB</name>
<dbReference type="AlphaFoldDB" id="A0A1X7A6W8"/>
<protein>
    <submittedName>
        <fullName evidence="1">Arylmalonate decarboxylase</fullName>
        <ecNumber evidence="1">4.1.1.76</ecNumber>
    </submittedName>
</protein>
<dbReference type="InterPro" id="IPR053714">
    <property type="entry name" value="Iso_Racemase_Enz_sf"/>
</dbReference>
<evidence type="ECO:0000313" key="1">
    <source>
        <dbReference type="EMBL" id="SLN72199.1"/>
    </source>
</evidence>
<evidence type="ECO:0000313" key="2">
    <source>
        <dbReference type="Proteomes" id="UP000194012"/>
    </source>
</evidence>
<reference evidence="2" key="1">
    <citation type="submission" date="2017-03" db="EMBL/GenBank/DDBJ databases">
        <authorList>
            <person name="Rodrigo-Torres L."/>
            <person name="Arahal R.D."/>
            <person name="Lucena T."/>
        </authorList>
    </citation>
    <scope>NUCLEOTIDE SEQUENCE [LARGE SCALE GENOMIC DNA]</scope>
    <source>
        <strain evidence="2">CECT 8370</strain>
    </source>
</reference>
<accession>A0A1X7A6W8</accession>
<dbReference type="Proteomes" id="UP000194012">
    <property type="component" value="Unassembled WGS sequence"/>
</dbReference>
<dbReference type="Pfam" id="PF17645">
    <property type="entry name" value="Amdase"/>
    <property type="match status" value="1"/>
</dbReference>
<dbReference type="InterPro" id="IPR026286">
    <property type="entry name" value="MaiA/AMDase"/>
</dbReference>
<dbReference type="PANTHER" id="PTHR40267">
    <property type="entry name" value="BLR3294 PROTEIN"/>
    <property type="match status" value="1"/>
</dbReference>
<gene>
    <name evidence="1" type="ORF">ROG8370_03501</name>
</gene>
<dbReference type="OrthoDB" id="9816064at2"/>
<dbReference type="GO" id="GO:0047436">
    <property type="term" value="F:arylmalonate decarboxylase activity"/>
    <property type="evidence" value="ECO:0007669"/>
    <property type="project" value="UniProtKB-EC"/>
</dbReference>
<dbReference type="EMBL" id="FWFJ01000051">
    <property type="protein sequence ID" value="SLN72199.1"/>
    <property type="molecule type" value="Genomic_DNA"/>
</dbReference>
<dbReference type="PIRSF" id="PIRSF015736">
    <property type="entry name" value="MI"/>
    <property type="match status" value="1"/>
</dbReference>
<proteinExistence type="predicted"/>
<sequence length="270" mass="29047">MADNVPFPVSEASNAEIRVRPVKPILDQIWKARIGMVDLASGLTGEEEMHAILPDDVLLLTTRVLNSNTISLSALSDMQADMARAVGTITPEEPLDVVIYCCTSGTIAIGENRLGALIQSVRPGVACTNPFTAAVEALRHIGAKRVSLLAPYTVEVTSYMRDAFQNKGIGIPHVTTYGLETDAEICQVSHDDILATAREQSLQGADALFISCTGLRVVGLIEEIEQTLGLPVITSNQAMAWHALRLAGYDRNLNGFGRLGHLVLDTNLNT</sequence>